<keyword evidence="4" id="KW-0479">Metal-binding</keyword>
<evidence type="ECO:0000256" key="5">
    <source>
        <dbReference type="ARBA" id="ARBA00022801"/>
    </source>
</evidence>
<keyword evidence="3" id="KW-0808">Transferase</keyword>
<evidence type="ECO:0000256" key="2">
    <source>
        <dbReference type="ARBA" id="ARBA00007353"/>
    </source>
</evidence>
<name>A0ABS5SDB9_9BACT</name>
<keyword evidence="12" id="KW-1185">Reference proteome</keyword>
<dbReference type="EMBL" id="JAHCVK010000003">
    <property type="protein sequence ID" value="MBT0653378.1"/>
    <property type="molecule type" value="Genomic_DNA"/>
</dbReference>
<comment type="catalytic activity">
    <reaction evidence="9">
        <text>S-methyl-5'-thioadenosine + phosphate = 5-(methylsulfanyl)-alpha-D-ribose 1-phosphate + adenine</text>
        <dbReference type="Rhea" id="RHEA:11852"/>
        <dbReference type="ChEBI" id="CHEBI:16708"/>
        <dbReference type="ChEBI" id="CHEBI:17509"/>
        <dbReference type="ChEBI" id="CHEBI:43474"/>
        <dbReference type="ChEBI" id="CHEBI:58533"/>
        <dbReference type="EC" id="2.4.2.28"/>
    </reaction>
    <physiologicalReaction direction="left-to-right" evidence="9">
        <dbReference type="Rhea" id="RHEA:11853"/>
    </physiologicalReaction>
</comment>
<evidence type="ECO:0000256" key="8">
    <source>
        <dbReference type="ARBA" id="ARBA00048968"/>
    </source>
</evidence>
<dbReference type="InterPro" id="IPR003730">
    <property type="entry name" value="Cu_polyphenol_OxRdtase"/>
</dbReference>
<organism evidence="11 12">
    <name type="scientific">Geomobilimonas luticola</name>
    <dbReference type="NCBI Taxonomy" id="1114878"/>
    <lineage>
        <taxon>Bacteria</taxon>
        <taxon>Pseudomonadati</taxon>
        <taxon>Thermodesulfobacteriota</taxon>
        <taxon>Desulfuromonadia</taxon>
        <taxon>Geobacterales</taxon>
        <taxon>Geobacteraceae</taxon>
        <taxon>Geomobilimonas</taxon>
    </lineage>
</organism>
<comment type="catalytic activity">
    <reaction evidence="1">
        <text>inosine + phosphate = alpha-D-ribose 1-phosphate + hypoxanthine</text>
        <dbReference type="Rhea" id="RHEA:27646"/>
        <dbReference type="ChEBI" id="CHEBI:17368"/>
        <dbReference type="ChEBI" id="CHEBI:17596"/>
        <dbReference type="ChEBI" id="CHEBI:43474"/>
        <dbReference type="ChEBI" id="CHEBI:57720"/>
        <dbReference type="EC" id="2.4.2.1"/>
    </reaction>
    <physiologicalReaction direction="left-to-right" evidence="1">
        <dbReference type="Rhea" id="RHEA:27647"/>
    </physiologicalReaction>
</comment>
<evidence type="ECO:0000256" key="7">
    <source>
        <dbReference type="ARBA" id="ARBA00047989"/>
    </source>
</evidence>
<evidence type="ECO:0000256" key="1">
    <source>
        <dbReference type="ARBA" id="ARBA00000553"/>
    </source>
</evidence>
<keyword evidence="5" id="KW-0378">Hydrolase</keyword>
<dbReference type="RefSeq" id="WP_214175378.1">
    <property type="nucleotide sequence ID" value="NZ_JAHCVK010000003.1"/>
</dbReference>
<sequence length="268" mass="29059">MEMKKNGKVHYLEPLNLAKTGMAVQGFTTRHEGLSRPPYNSFNLGTNTLDSPHSVQGNRSLLARAFGTRLERLVTVNQVHGVDLLVLDTPNPDYSHFLKLEADGIITNQPGVMIGICVADCVPLLLLDPVQKVVAALHAGWKGTAGLIAHKGVEAFVKMFDSRPADILAAVGPGIGPCCYQVDGPVMEAFRKGGAGWDLFATETEKGKWGLDLVAANRRHLLESGLAEENISTAAQCVSCNHDLFFSYRRDGGDTGRQMGFIMLQDKD</sequence>
<comment type="caution">
    <text evidence="11">The sequence shown here is derived from an EMBL/GenBank/DDBJ whole genome shotgun (WGS) entry which is preliminary data.</text>
</comment>
<evidence type="ECO:0000256" key="10">
    <source>
        <dbReference type="RuleBase" id="RU361274"/>
    </source>
</evidence>
<dbReference type="PANTHER" id="PTHR30616:SF2">
    <property type="entry name" value="PURINE NUCLEOSIDE PHOSPHORYLASE LACC1"/>
    <property type="match status" value="1"/>
</dbReference>
<dbReference type="InterPro" id="IPR011324">
    <property type="entry name" value="Cytotoxic_necrot_fac-like_cat"/>
</dbReference>
<evidence type="ECO:0000256" key="4">
    <source>
        <dbReference type="ARBA" id="ARBA00022723"/>
    </source>
</evidence>
<accession>A0ABS5SDB9</accession>
<proteinExistence type="inferred from homology"/>
<comment type="similarity">
    <text evidence="2 10">Belongs to the purine nucleoside phosphorylase YfiH/LACC1 family.</text>
</comment>
<evidence type="ECO:0000313" key="11">
    <source>
        <dbReference type="EMBL" id="MBT0653378.1"/>
    </source>
</evidence>
<gene>
    <name evidence="11" type="primary">pgeF</name>
    <name evidence="11" type="ORF">KI810_09955</name>
</gene>
<evidence type="ECO:0000313" key="12">
    <source>
        <dbReference type="Proteomes" id="UP000756860"/>
    </source>
</evidence>
<dbReference type="Pfam" id="PF02578">
    <property type="entry name" value="Cu-oxidase_4"/>
    <property type="match status" value="1"/>
</dbReference>
<evidence type="ECO:0000256" key="6">
    <source>
        <dbReference type="ARBA" id="ARBA00022833"/>
    </source>
</evidence>
<dbReference type="Gene3D" id="3.60.140.10">
    <property type="entry name" value="CNF1/YfiH-like putative cysteine hydrolases"/>
    <property type="match status" value="1"/>
</dbReference>
<evidence type="ECO:0000256" key="3">
    <source>
        <dbReference type="ARBA" id="ARBA00022679"/>
    </source>
</evidence>
<dbReference type="SUPFAM" id="SSF64438">
    <property type="entry name" value="CNF1/YfiH-like putative cysteine hydrolases"/>
    <property type="match status" value="1"/>
</dbReference>
<dbReference type="InterPro" id="IPR038371">
    <property type="entry name" value="Cu_polyphenol_OxRdtase_sf"/>
</dbReference>
<dbReference type="NCBIfam" id="TIGR00726">
    <property type="entry name" value="peptidoglycan editing factor PgeF"/>
    <property type="match status" value="1"/>
</dbReference>
<dbReference type="Proteomes" id="UP000756860">
    <property type="component" value="Unassembled WGS sequence"/>
</dbReference>
<dbReference type="CDD" id="cd16833">
    <property type="entry name" value="YfiH"/>
    <property type="match status" value="1"/>
</dbReference>
<dbReference type="PANTHER" id="PTHR30616">
    <property type="entry name" value="UNCHARACTERIZED PROTEIN YFIH"/>
    <property type="match status" value="1"/>
</dbReference>
<protein>
    <recommendedName>
        <fullName evidence="10">Purine nucleoside phosphorylase</fullName>
    </recommendedName>
</protein>
<comment type="catalytic activity">
    <reaction evidence="7">
        <text>adenosine + H2O + H(+) = inosine + NH4(+)</text>
        <dbReference type="Rhea" id="RHEA:24408"/>
        <dbReference type="ChEBI" id="CHEBI:15377"/>
        <dbReference type="ChEBI" id="CHEBI:15378"/>
        <dbReference type="ChEBI" id="CHEBI:16335"/>
        <dbReference type="ChEBI" id="CHEBI:17596"/>
        <dbReference type="ChEBI" id="CHEBI:28938"/>
        <dbReference type="EC" id="3.5.4.4"/>
    </reaction>
    <physiologicalReaction direction="left-to-right" evidence="7">
        <dbReference type="Rhea" id="RHEA:24409"/>
    </physiologicalReaction>
</comment>
<comment type="catalytic activity">
    <reaction evidence="8">
        <text>adenosine + phosphate = alpha-D-ribose 1-phosphate + adenine</text>
        <dbReference type="Rhea" id="RHEA:27642"/>
        <dbReference type="ChEBI" id="CHEBI:16335"/>
        <dbReference type="ChEBI" id="CHEBI:16708"/>
        <dbReference type="ChEBI" id="CHEBI:43474"/>
        <dbReference type="ChEBI" id="CHEBI:57720"/>
        <dbReference type="EC" id="2.4.2.1"/>
    </reaction>
    <physiologicalReaction direction="left-to-right" evidence="8">
        <dbReference type="Rhea" id="RHEA:27643"/>
    </physiologicalReaction>
</comment>
<reference evidence="11 12" key="1">
    <citation type="submission" date="2021-05" db="EMBL/GenBank/DDBJ databases">
        <title>The draft genome of Geobacter luticola JCM 17780.</title>
        <authorList>
            <person name="Xu Z."/>
            <person name="Masuda Y."/>
            <person name="Itoh H."/>
            <person name="Senoo K."/>
        </authorList>
    </citation>
    <scope>NUCLEOTIDE SEQUENCE [LARGE SCALE GENOMIC DNA]</scope>
    <source>
        <strain evidence="11 12">JCM 17780</strain>
    </source>
</reference>
<evidence type="ECO:0000256" key="9">
    <source>
        <dbReference type="ARBA" id="ARBA00049893"/>
    </source>
</evidence>
<keyword evidence="6" id="KW-0862">Zinc</keyword>